<evidence type="ECO:0000313" key="1">
    <source>
        <dbReference type="EMBL" id="MCL7032887.1"/>
    </source>
</evidence>
<evidence type="ECO:0000313" key="2">
    <source>
        <dbReference type="Proteomes" id="UP001177140"/>
    </source>
</evidence>
<gene>
    <name evidence="1" type="ORF">MKW94_029330</name>
</gene>
<reference evidence="1" key="1">
    <citation type="submission" date="2022-03" db="EMBL/GenBank/DDBJ databases">
        <title>A functionally conserved STORR gene fusion in Papaver species that diverged 16.8 million years ago.</title>
        <authorList>
            <person name="Catania T."/>
        </authorList>
    </citation>
    <scope>NUCLEOTIDE SEQUENCE</scope>
    <source>
        <strain evidence="1">S-191538</strain>
    </source>
</reference>
<keyword evidence="2" id="KW-1185">Reference proteome</keyword>
<proteinExistence type="predicted"/>
<sequence>MRSNSWGLFDTRYGNGCVLFDGNMYDMQKMVREAVDRSCGQLVEFFVIHICSDELLAYIAD</sequence>
<feature type="non-terminal residue" evidence="1">
    <location>
        <position position="61"/>
    </location>
</feature>
<protein>
    <submittedName>
        <fullName evidence="1">Uncharacterized protein</fullName>
    </submittedName>
</protein>
<accession>A0AA41S491</accession>
<name>A0AA41S491_PAPNU</name>
<dbReference type="EMBL" id="JAJJMA010128064">
    <property type="protein sequence ID" value="MCL7032887.1"/>
    <property type="molecule type" value="Genomic_DNA"/>
</dbReference>
<dbReference type="Proteomes" id="UP001177140">
    <property type="component" value="Unassembled WGS sequence"/>
</dbReference>
<dbReference type="AlphaFoldDB" id="A0AA41S491"/>
<organism evidence="1 2">
    <name type="scientific">Papaver nudicaule</name>
    <name type="common">Iceland poppy</name>
    <dbReference type="NCBI Taxonomy" id="74823"/>
    <lineage>
        <taxon>Eukaryota</taxon>
        <taxon>Viridiplantae</taxon>
        <taxon>Streptophyta</taxon>
        <taxon>Embryophyta</taxon>
        <taxon>Tracheophyta</taxon>
        <taxon>Spermatophyta</taxon>
        <taxon>Magnoliopsida</taxon>
        <taxon>Ranunculales</taxon>
        <taxon>Papaveraceae</taxon>
        <taxon>Papaveroideae</taxon>
        <taxon>Papaver</taxon>
    </lineage>
</organism>
<comment type="caution">
    <text evidence="1">The sequence shown here is derived from an EMBL/GenBank/DDBJ whole genome shotgun (WGS) entry which is preliminary data.</text>
</comment>